<evidence type="ECO:0000313" key="2">
    <source>
        <dbReference type="Proteomes" id="UP000004995"/>
    </source>
</evidence>
<name>K4A4K1_SETIT</name>
<dbReference type="Proteomes" id="UP000004995">
    <property type="component" value="Unassembled WGS sequence"/>
</dbReference>
<reference evidence="1" key="2">
    <citation type="submission" date="2018-08" db="UniProtKB">
        <authorList>
            <consortium name="EnsemblPlants"/>
        </authorList>
    </citation>
    <scope>IDENTIFICATION</scope>
    <source>
        <strain evidence="1">Yugu1</strain>
    </source>
</reference>
<dbReference type="HOGENOM" id="CLU_3035952_0_0_1"/>
<sequence>MFRNFGQILVEMEKSVPSGKAKREMEKLVTEQCAAMKNGLAVLGLQRADNAETFW</sequence>
<keyword evidence="2" id="KW-1185">Reference proteome</keyword>
<organism evidence="1 2">
    <name type="scientific">Setaria italica</name>
    <name type="common">Foxtail millet</name>
    <name type="synonym">Panicum italicum</name>
    <dbReference type="NCBI Taxonomy" id="4555"/>
    <lineage>
        <taxon>Eukaryota</taxon>
        <taxon>Viridiplantae</taxon>
        <taxon>Streptophyta</taxon>
        <taxon>Embryophyta</taxon>
        <taxon>Tracheophyta</taxon>
        <taxon>Spermatophyta</taxon>
        <taxon>Magnoliopsida</taxon>
        <taxon>Liliopsida</taxon>
        <taxon>Poales</taxon>
        <taxon>Poaceae</taxon>
        <taxon>PACMAD clade</taxon>
        <taxon>Panicoideae</taxon>
        <taxon>Panicodae</taxon>
        <taxon>Paniceae</taxon>
        <taxon>Cenchrinae</taxon>
        <taxon>Setaria</taxon>
    </lineage>
</organism>
<dbReference type="InParanoid" id="K4A4K1"/>
<accession>K4A4K1</accession>
<dbReference type="AlphaFoldDB" id="K4A4K1"/>
<reference evidence="2" key="1">
    <citation type="journal article" date="2012" name="Nat. Biotechnol.">
        <title>Reference genome sequence of the model plant Setaria.</title>
        <authorList>
            <person name="Bennetzen J.L."/>
            <person name="Schmutz J."/>
            <person name="Wang H."/>
            <person name="Percifield R."/>
            <person name="Hawkins J."/>
            <person name="Pontaroli A.C."/>
            <person name="Estep M."/>
            <person name="Feng L."/>
            <person name="Vaughn J.N."/>
            <person name="Grimwood J."/>
            <person name="Jenkins J."/>
            <person name="Barry K."/>
            <person name="Lindquist E."/>
            <person name="Hellsten U."/>
            <person name="Deshpande S."/>
            <person name="Wang X."/>
            <person name="Wu X."/>
            <person name="Mitros T."/>
            <person name="Triplett J."/>
            <person name="Yang X."/>
            <person name="Ye C.Y."/>
            <person name="Mauro-Herrera M."/>
            <person name="Wang L."/>
            <person name="Li P."/>
            <person name="Sharma M."/>
            <person name="Sharma R."/>
            <person name="Ronald P.C."/>
            <person name="Panaud O."/>
            <person name="Kellogg E.A."/>
            <person name="Brutnell T.P."/>
            <person name="Doust A.N."/>
            <person name="Tuskan G.A."/>
            <person name="Rokhsar D."/>
            <person name="Devos K.M."/>
        </authorList>
    </citation>
    <scope>NUCLEOTIDE SEQUENCE [LARGE SCALE GENOMIC DNA]</scope>
    <source>
        <strain evidence="2">cv. Yugu1</strain>
    </source>
</reference>
<protein>
    <submittedName>
        <fullName evidence="1">Uncharacterized protein</fullName>
    </submittedName>
</protein>
<proteinExistence type="predicted"/>
<dbReference type="EMBL" id="AGNK02001272">
    <property type="status" value="NOT_ANNOTATED_CDS"/>
    <property type="molecule type" value="Genomic_DNA"/>
</dbReference>
<evidence type="ECO:0000313" key="1">
    <source>
        <dbReference type="EnsemblPlants" id="KQL26016"/>
    </source>
</evidence>
<dbReference type="Gramene" id="KQL26016">
    <property type="protein sequence ID" value="KQL26016"/>
    <property type="gene ID" value="SETIT_033805mg"/>
</dbReference>
<dbReference type="EnsemblPlants" id="KQL26016">
    <property type="protein sequence ID" value="KQL26016"/>
    <property type="gene ID" value="SETIT_033805mg"/>
</dbReference>